<evidence type="ECO:0000256" key="2">
    <source>
        <dbReference type="ARBA" id="ARBA00006513"/>
    </source>
</evidence>
<dbReference type="GO" id="GO:0015252">
    <property type="term" value="F:proton channel activity"/>
    <property type="evidence" value="ECO:0007669"/>
    <property type="project" value="InterPro"/>
</dbReference>
<sequence>MLTKTIALNMLDLPETSFKAVNSHVRGRLLPGLFALNLLFLGASLVIGGVFNASGLRYKQSLIFIALMGLRLLWMFWYLMRERWQPGIAPHTDHHAGTVLMKGALMLFAACSPLLHVFKMGYHFSKWECTPVVKALYPFH</sequence>
<evidence type="ECO:0000256" key="11">
    <source>
        <dbReference type="SAM" id="Phobius"/>
    </source>
</evidence>
<dbReference type="GO" id="GO:0005886">
    <property type="term" value="C:plasma membrane"/>
    <property type="evidence" value="ECO:0007669"/>
    <property type="project" value="UniProtKB-SubCell"/>
</dbReference>
<comment type="subcellular location">
    <subcellularLocation>
        <location evidence="1">Cell membrane</location>
        <topology evidence="1">Multi-pass membrane protein</topology>
    </subcellularLocation>
</comment>
<evidence type="ECO:0000256" key="1">
    <source>
        <dbReference type="ARBA" id="ARBA00004651"/>
    </source>
</evidence>
<reference evidence="12 13" key="1">
    <citation type="submission" date="2019-01" db="EMBL/GenBank/DDBJ databases">
        <title>Draft Genome and Complete Hox-Cluster Characterization of the Sterlet Sturgeon (Acipenser ruthenus).</title>
        <authorList>
            <person name="Wei Q."/>
        </authorList>
    </citation>
    <scope>NUCLEOTIDE SEQUENCE [LARGE SCALE GENOMIC DNA]</scope>
    <source>
        <strain evidence="12">WHYD16114868_AA</strain>
        <tissue evidence="12">Blood</tissue>
    </source>
</reference>
<dbReference type="PANTHER" id="PTHR21522">
    <property type="entry name" value="PROTON CHANNEL OTOP"/>
    <property type="match status" value="1"/>
</dbReference>
<proteinExistence type="inferred from homology"/>
<evidence type="ECO:0000256" key="9">
    <source>
        <dbReference type="ARBA" id="ARBA00023136"/>
    </source>
</evidence>
<evidence type="ECO:0000256" key="3">
    <source>
        <dbReference type="ARBA" id="ARBA00022448"/>
    </source>
</evidence>
<evidence type="ECO:0000313" key="13">
    <source>
        <dbReference type="Proteomes" id="UP000289886"/>
    </source>
</evidence>
<organism evidence="12 13">
    <name type="scientific">Acipenser ruthenus</name>
    <name type="common">Sterlet sturgeon</name>
    <dbReference type="NCBI Taxonomy" id="7906"/>
    <lineage>
        <taxon>Eukaryota</taxon>
        <taxon>Metazoa</taxon>
        <taxon>Chordata</taxon>
        <taxon>Craniata</taxon>
        <taxon>Vertebrata</taxon>
        <taxon>Euteleostomi</taxon>
        <taxon>Actinopterygii</taxon>
        <taxon>Chondrostei</taxon>
        <taxon>Acipenseriformes</taxon>
        <taxon>Acipenseridae</taxon>
        <taxon>Acipenser</taxon>
    </lineage>
</organism>
<dbReference type="PANTHER" id="PTHR21522:SF36">
    <property type="entry name" value="PROTON CHANNEL OTOP3"/>
    <property type="match status" value="1"/>
</dbReference>
<feature type="transmembrane region" description="Helical" evidence="11">
    <location>
        <begin position="62"/>
        <end position="79"/>
    </location>
</feature>
<evidence type="ECO:0000313" key="12">
    <source>
        <dbReference type="EMBL" id="RXN02148.1"/>
    </source>
</evidence>
<evidence type="ECO:0000256" key="6">
    <source>
        <dbReference type="ARBA" id="ARBA00022781"/>
    </source>
</evidence>
<keyword evidence="5 11" id="KW-0812">Transmembrane</keyword>
<keyword evidence="6" id="KW-0375">Hydrogen ion transport</keyword>
<evidence type="ECO:0000256" key="7">
    <source>
        <dbReference type="ARBA" id="ARBA00022989"/>
    </source>
</evidence>
<comment type="similarity">
    <text evidence="2">Belongs to the otopetrin family.</text>
</comment>
<keyword evidence="8" id="KW-0406">Ion transport</keyword>
<keyword evidence="10" id="KW-0407">Ion channel</keyword>
<evidence type="ECO:0000256" key="4">
    <source>
        <dbReference type="ARBA" id="ARBA00022475"/>
    </source>
</evidence>
<evidence type="ECO:0000256" key="8">
    <source>
        <dbReference type="ARBA" id="ARBA00023065"/>
    </source>
</evidence>
<feature type="transmembrane region" description="Helical" evidence="11">
    <location>
        <begin position="99"/>
        <end position="118"/>
    </location>
</feature>
<name>A0A662YZT4_ACIRT</name>
<protein>
    <submittedName>
        <fullName evidence="12">Otopetrin-2</fullName>
    </submittedName>
</protein>
<feature type="transmembrane region" description="Helical" evidence="11">
    <location>
        <begin position="29"/>
        <end position="50"/>
    </location>
</feature>
<evidence type="ECO:0000256" key="5">
    <source>
        <dbReference type="ARBA" id="ARBA00022692"/>
    </source>
</evidence>
<keyword evidence="9 11" id="KW-0472">Membrane</keyword>
<keyword evidence="7 11" id="KW-1133">Transmembrane helix</keyword>
<dbReference type="AlphaFoldDB" id="A0A662YZT4"/>
<dbReference type="Proteomes" id="UP000289886">
    <property type="component" value="Unassembled WGS sequence"/>
</dbReference>
<gene>
    <name evidence="12" type="ORF">EOD39_0757</name>
</gene>
<evidence type="ECO:0000256" key="10">
    <source>
        <dbReference type="ARBA" id="ARBA00023303"/>
    </source>
</evidence>
<keyword evidence="4" id="KW-1003">Cell membrane</keyword>
<keyword evidence="13" id="KW-1185">Reference proteome</keyword>
<dbReference type="EMBL" id="SCEB01000001">
    <property type="protein sequence ID" value="RXN02148.1"/>
    <property type="molecule type" value="Genomic_DNA"/>
</dbReference>
<comment type="caution">
    <text evidence="12">The sequence shown here is derived from an EMBL/GenBank/DDBJ whole genome shotgun (WGS) entry which is preliminary data.</text>
</comment>
<dbReference type="InterPro" id="IPR004878">
    <property type="entry name" value="Otopetrin"/>
</dbReference>
<keyword evidence="3" id="KW-0813">Transport</keyword>
<accession>A0A662YZT4</accession>